<dbReference type="Pfam" id="PF01590">
    <property type="entry name" value="GAF"/>
    <property type="match status" value="1"/>
</dbReference>
<protein>
    <recommendedName>
        <fullName evidence="3">ANTAR domain-containing protein</fullName>
    </recommendedName>
</protein>
<dbReference type="Gene3D" id="3.30.450.40">
    <property type="match status" value="1"/>
</dbReference>
<dbReference type="EMBL" id="CZKB01000008">
    <property type="protein sequence ID" value="CUR58837.1"/>
    <property type="molecule type" value="Genomic_DNA"/>
</dbReference>
<dbReference type="SMART" id="SM01012">
    <property type="entry name" value="ANTAR"/>
    <property type="match status" value="1"/>
</dbReference>
<dbReference type="SUPFAM" id="SSF55781">
    <property type="entry name" value="GAF domain-like"/>
    <property type="match status" value="1"/>
</dbReference>
<dbReference type="InterPro" id="IPR036388">
    <property type="entry name" value="WH-like_DNA-bd_sf"/>
</dbReference>
<dbReference type="Gene3D" id="1.10.10.10">
    <property type="entry name" value="Winged helix-like DNA-binding domain superfamily/Winged helix DNA-binding domain"/>
    <property type="match status" value="1"/>
</dbReference>
<accession>A0A2P2CA03</accession>
<keyword evidence="1" id="KW-0805">Transcription regulation</keyword>
<feature type="domain" description="ANTAR" evidence="3">
    <location>
        <begin position="165"/>
        <end position="226"/>
    </location>
</feature>
<proteinExistence type="predicted"/>
<keyword evidence="2" id="KW-0804">Transcription</keyword>
<evidence type="ECO:0000313" key="4">
    <source>
        <dbReference type="EMBL" id="CUR58837.1"/>
    </source>
</evidence>
<dbReference type="InterPro" id="IPR029016">
    <property type="entry name" value="GAF-like_dom_sf"/>
</dbReference>
<dbReference type="GO" id="GO:0003723">
    <property type="term" value="F:RNA binding"/>
    <property type="evidence" value="ECO:0007669"/>
    <property type="project" value="InterPro"/>
</dbReference>
<reference evidence="4" key="1">
    <citation type="submission" date="2015-08" db="EMBL/GenBank/DDBJ databases">
        <authorList>
            <person name="Babu N.S."/>
            <person name="Beckwith C.J."/>
            <person name="Beseler K.G."/>
            <person name="Brison A."/>
            <person name="Carone J.V."/>
            <person name="Caskin T.P."/>
            <person name="Diamond M."/>
            <person name="Durham M.E."/>
            <person name="Foxe J.M."/>
            <person name="Go M."/>
            <person name="Henderson B.A."/>
            <person name="Jones I.B."/>
            <person name="McGettigan J.A."/>
            <person name="Micheletti S.J."/>
            <person name="Nasrallah M.E."/>
            <person name="Ortiz D."/>
            <person name="Piller C.R."/>
            <person name="Privatt S.R."/>
            <person name="Schneider S.L."/>
            <person name="Sharp S."/>
            <person name="Smith T.C."/>
            <person name="Stanton J.D."/>
            <person name="Ullery H.E."/>
            <person name="Wilson R.J."/>
            <person name="Serrano M.G."/>
            <person name="Buck G."/>
            <person name="Lee V."/>
            <person name="Wang Y."/>
            <person name="Carvalho R."/>
            <person name="Voegtly L."/>
            <person name="Shi R."/>
            <person name="Duckworth R."/>
            <person name="Johnson A."/>
            <person name="Loviza R."/>
            <person name="Walstead R."/>
            <person name="Shah Z."/>
            <person name="Kiflezghi M."/>
            <person name="Wade K."/>
            <person name="Ball S.L."/>
            <person name="Bradley K.W."/>
            <person name="Asai D.J."/>
            <person name="Bowman C.A."/>
            <person name="Russell D.A."/>
            <person name="Pope W.H."/>
            <person name="Jacobs-Sera D."/>
            <person name="Hendrix R.W."/>
            <person name="Hatfull G.F."/>
        </authorList>
    </citation>
    <scope>NUCLEOTIDE SEQUENCE</scope>
</reference>
<evidence type="ECO:0000256" key="2">
    <source>
        <dbReference type="ARBA" id="ARBA00023163"/>
    </source>
</evidence>
<gene>
    <name evidence="4" type="ORF">NOCA1160083</name>
</gene>
<dbReference type="InterPro" id="IPR003018">
    <property type="entry name" value="GAF"/>
</dbReference>
<dbReference type="AlphaFoldDB" id="A0A2P2CA03"/>
<dbReference type="InterPro" id="IPR012074">
    <property type="entry name" value="GAF_ANTAR"/>
</dbReference>
<evidence type="ECO:0000259" key="3">
    <source>
        <dbReference type="PROSITE" id="PS50921"/>
    </source>
</evidence>
<dbReference type="Pfam" id="PF03861">
    <property type="entry name" value="ANTAR"/>
    <property type="match status" value="1"/>
</dbReference>
<dbReference type="PROSITE" id="PS50921">
    <property type="entry name" value="ANTAR"/>
    <property type="match status" value="1"/>
</dbReference>
<dbReference type="PIRSF" id="PIRSF036625">
    <property type="entry name" value="GAF_ANTAR"/>
    <property type="match status" value="1"/>
</dbReference>
<sequence length="238" mass="25235">MRPTTSGAAFAAANAAMVQGVDGASTVHMLLADCLALLGADTAGVLVRVDRGLELMAATSHKAVELELYQAQVHDGPCVETIEKGESIAAAGEAELARRWPDFGRAMAAAGLETVLASPMRWHDRVLGGLNLFWTTSRTPSLEERDLAQAFADISTVALMQSSATDDPDAVAQRLHAALHGRVVIERAKGVLAQTDGLEMDEAFARLVEISDLTTRPLSQVAQEVLDEVVAARPRDPA</sequence>
<evidence type="ECO:0000256" key="1">
    <source>
        <dbReference type="ARBA" id="ARBA00023015"/>
    </source>
</evidence>
<dbReference type="InterPro" id="IPR005561">
    <property type="entry name" value="ANTAR"/>
</dbReference>
<organism evidence="4">
    <name type="scientific">metagenome</name>
    <dbReference type="NCBI Taxonomy" id="256318"/>
    <lineage>
        <taxon>unclassified sequences</taxon>
        <taxon>metagenomes</taxon>
    </lineage>
</organism>
<name>A0A2P2CA03_9ZZZZ</name>